<reference evidence="3 4" key="1">
    <citation type="submission" date="2021-01" db="EMBL/GenBank/DDBJ databases">
        <title>Chryseolinea sp. Jin1 Genome sequencing and assembly.</title>
        <authorList>
            <person name="Kim I."/>
        </authorList>
    </citation>
    <scope>NUCLEOTIDE SEQUENCE [LARGE SCALE GENOMIC DNA]</scope>
    <source>
        <strain evidence="3 4">Jin1</strain>
    </source>
</reference>
<comment type="caution">
    <text evidence="3">The sequence shown here is derived from an EMBL/GenBank/DDBJ whole genome shotgun (WGS) entry which is preliminary data.</text>
</comment>
<evidence type="ECO:0000259" key="2">
    <source>
        <dbReference type="PROSITE" id="PS51910"/>
    </source>
</evidence>
<sequence length="459" mass="49816">MKKSFYSLLAMATVFIFMNSCDMEMVAPERDSTGKSLTADGDILIQPLALPAVGQSKVAYYAFDATPSGQGILPLTTFTDNANVVIVFEGTLWELADTVHYNSGWMNNAYYHSKRQILADIQTLRARGVKVLMNVDDAASWSTATPFTTYNGTAYNATQFASFINTCVTTVGFDGISLDVEHGATANTNYRNLIAALGAYFGPLSSSPNDKMYTAAVYSGGAPGPNFREVSMSQYLNFVMDMAYSTDNFTYWSATLGNSRVMEGYSHQLSPLNTAIANAQWHPTPEKAGIMVFAANVSKSYTDAIFAALSGGGTTPPPAGSDITNYAGTLTAQYQTGSPSGEDYTKVIDNSTGTKYLTSHSAAWLRFQPATAAVVVKYTITSANDVPARDPKNWTLQGSNNGTSWTTLNTQTNQTFATRLLTKTYTFTNTTSYAYYRLNITAVGSGSIMQMSEWELFRN</sequence>
<accession>A0ABS1L2R6</accession>
<evidence type="ECO:0000256" key="1">
    <source>
        <dbReference type="SAM" id="SignalP"/>
    </source>
</evidence>
<dbReference type="Pfam" id="PF00704">
    <property type="entry name" value="Glyco_hydro_18"/>
    <property type="match status" value="1"/>
</dbReference>
<dbReference type="InterPro" id="IPR017853">
    <property type="entry name" value="GH"/>
</dbReference>
<dbReference type="SUPFAM" id="SSF51445">
    <property type="entry name" value="(Trans)glycosidases"/>
    <property type="match status" value="1"/>
</dbReference>
<organism evidence="3 4">
    <name type="scientific">Chryseolinea lacunae</name>
    <dbReference type="NCBI Taxonomy" id="2801331"/>
    <lineage>
        <taxon>Bacteria</taxon>
        <taxon>Pseudomonadati</taxon>
        <taxon>Bacteroidota</taxon>
        <taxon>Cytophagia</taxon>
        <taxon>Cytophagales</taxon>
        <taxon>Fulvivirgaceae</taxon>
        <taxon>Chryseolinea</taxon>
    </lineage>
</organism>
<dbReference type="PROSITE" id="PS51910">
    <property type="entry name" value="GH18_2"/>
    <property type="match status" value="1"/>
</dbReference>
<name>A0ABS1L2R6_9BACT</name>
<evidence type="ECO:0000313" key="3">
    <source>
        <dbReference type="EMBL" id="MBL0745865.1"/>
    </source>
</evidence>
<dbReference type="InterPro" id="IPR008979">
    <property type="entry name" value="Galactose-bd-like_sf"/>
</dbReference>
<gene>
    <name evidence="3" type="ORF">JI741_31815</name>
</gene>
<dbReference type="Proteomes" id="UP000613030">
    <property type="component" value="Unassembled WGS sequence"/>
</dbReference>
<feature type="chain" id="PRO_5046463462" description="GH18 domain-containing protein" evidence="1">
    <location>
        <begin position="23"/>
        <end position="459"/>
    </location>
</feature>
<dbReference type="InterPro" id="IPR001223">
    <property type="entry name" value="Glyco_hydro18_cat"/>
</dbReference>
<dbReference type="RefSeq" id="WP_202016543.1">
    <property type="nucleotide sequence ID" value="NZ_JAERRB010000020.1"/>
</dbReference>
<protein>
    <recommendedName>
        <fullName evidence="2">GH18 domain-containing protein</fullName>
    </recommendedName>
</protein>
<proteinExistence type="predicted"/>
<dbReference type="Gene3D" id="2.60.120.260">
    <property type="entry name" value="Galactose-binding domain-like"/>
    <property type="match status" value="1"/>
</dbReference>
<keyword evidence="1" id="KW-0732">Signal</keyword>
<feature type="signal peptide" evidence="1">
    <location>
        <begin position="1"/>
        <end position="22"/>
    </location>
</feature>
<dbReference type="Gene3D" id="3.20.20.80">
    <property type="entry name" value="Glycosidases"/>
    <property type="match status" value="1"/>
</dbReference>
<keyword evidence="4" id="KW-1185">Reference proteome</keyword>
<feature type="domain" description="GH18" evidence="2">
    <location>
        <begin position="56"/>
        <end position="312"/>
    </location>
</feature>
<dbReference type="SUPFAM" id="SSF49785">
    <property type="entry name" value="Galactose-binding domain-like"/>
    <property type="match status" value="1"/>
</dbReference>
<evidence type="ECO:0000313" key="4">
    <source>
        <dbReference type="Proteomes" id="UP000613030"/>
    </source>
</evidence>
<dbReference type="EMBL" id="JAERRB010000020">
    <property type="protein sequence ID" value="MBL0745865.1"/>
    <property type="molecule type" value="Genomic_DNA"/>
</dbReference>